<organism evidence="1 2">
    <name type="scientific">Stentor coeruleus</name>
    <dbReference type="NCBI Taxonomy" id="5963"/>
    <lineage>
        <taxon>Eukaryota</taxon>
        <taxon>Sar</taxon>
        <taxon>Alveolata</taxon>
        <taxon>Ciliophora</taxon>
        <taxon>Postciliodesmatophora</taxon>
        <taxon>Heterotrichea</taxon>
        <taxon>Heterotrichida</taxon>
        <taxon>Stentoridae</taxon>
        <taxon>Stentor</taxon>
    </lineage>
</organism>
<evidence type="ECO:0000313" key="1">
    <source>
        <dbReference type="EMBL" id="OMJ93760.1"/>
    </source>
</evidence>
<evidence type="ECO:0008006" key="3">
    <source>
        <dbReference type="Google" id="ProtNLM"/>
    </source>
</evidence>
<sequence length="207" mass="24017">MASPFFSTQYLPSPLLSGENTQGEMCRFKKSSKELNIPRWCVLTLDTFKYYKSQFSAICEDKPLFSLSTNTITSVKIMCNCREYAIEIITGEDELSLGPLSSKISMRSNATLSSERHLMNKPRHLVPKIGRYTKPNVREVCMPSPNKRVMKSSSTVRGSRNSWTSRENMMYFTEERLIFMLKSKEELDKWEKAFRNVPRIEVVRENN</sequence>
<keyword evidence="2" id="KW-1185">Reference proteome</keyword>
<dbReference type="Proteomes" id="UP000187209">
    <property type="component" value="Unassembled WGS sequence"/>
</dbReference>
<accession>A0A1R2CXQ7</accession>
<gene>
    <name evidence="1" type="ORF">SteCoe_3204</name>
</gene>
<reference evidence="1 2" key="1">
    <citation type="submission" date="2016-11" db="EMBL/GenBank/DDBJ databases">
        <title>The macronuclear genome of Stentor coeruleus: a giant cell with tiny introns.</title>
        <authorList>
            <person name="Slabodnick M."/>
            <person name="Ruby J.G."/>
            <person name="Reiff S.B."/>
            <person name="Swart E.C."/>
            <person name="Gosai S."/>
            <person name="Prabakaran S."/>
            <person name="Witkowska E."/>
            <person name="Larue G.E."/>
            <person name="Fisher S."/>
            <person name="Freeman R.M."/>
            <person name="Gunawardena J."/>
            <person name="Chu W."/>
            <person name="Stover N.A."/>
            <person name="Gregory B.D."/>
            <person name="Nowacki M."/>
            <person name="Derisi J."/>
            <person name="Roy S.W."/>
            <person name="Marshall W.F."/>
            <person name="Sood P."/>
        </authorList>
    </citation>
    <scope>NUCLEOTIDE SEQUENCE [LARGE SCALE GENOMIC DNA]</scope>
    <source>
        <strain evidence="1">WM001</strain>
    </source>
</reference>
<protein>
    <recommendedName>
        <fullName evidence="3">PH domain-containing protein</fullName>
    </recommendedName>
</protein>
<dbReference type="Gene3D" id="2.30.29.30">
    <property type="entry name" value="Pleckstrin-homology domain (PH domain)/Phosphotyrosine-binding domain (PTB)"/>
    <property type="match status" value="1"/>
</dbReference>
<dbReference type="SUPFAM" id="SSF50729">
    <property type="entry name" value="PH domain-like"/>
    <property type="match status" value="1"/>
</dbReference>
<dbReference type="EMBL" id="MPUH01000037">
    <property type="protein sequence ID" value="OMJ93760.1"/>
    <property type="molecule type" value="Genomic_DNA"/>
</dbReference>
<evidence type="ECO:0000313" key="2">
    <source>
        <dbReference type="Proteomes" id="UP000187209"/>
    </source>
</evidence>
<comment type="caution">
    <text evidence="1">The sequence shown here is derived from an EMBL/GenBank/DDBJ whole genome shotgun (WGS) entry which is preliminary data.</text>
</comment>
<proteinExistence type="predicted"/>
<dbReference type="AlphaFoldDB" id="A0A1R2CXQ7"/>
<name>A0A1R2CXQ7_9CILI</name>
<dbReference type="InterPro" id="IPR011993">
    <property type="entry name" value="PH-like_dom_sf"/>
</dbReference>